<feature type="domain" description="CheW-like" evidence="11">
    <location>
        <begin position="405"/>
        <end position="537"/>
    </location>
</feature>
<dbReference type="Pfam" id="PF02518">
    <property type="entry name" value="HATPase_c"/>
    <property type="match status" value="1"/>
</dbReference>
<dbReference type="InterPro" id="IPR036641">
    <property type="entry name" value="HPT_dom_sf"/>
</dbReference>
<organism evidence="13 14">
    <name type="scientific">Enhygromyxa salina</name>
    <dbReference type="NCBI Taxonomy" id="215803"/>
    <lineage>
        <taxon>Bacteria</taxon>
        <taxon>Pseudomonadati</taxon>
        <taxon>Myxococcota</taxon>
        <taxon>Polyangia</taxon>
        <taxon>Nannocystales</taxon>
        <taxon>Nannocystaceae</taxon>
        <taxon>Enhygromyxa</taxon>
    </lineage>
</organism>
<dbReference type="PANTHER" id="PTHR43395:SF1">
    <property type="entry name" value="CHEMOTAXIS PROTEIN CHEA"/>
    <property type="match status" value="1"/>
</dbReference>
<feature type="domain" description="HPt" evidence="12">
    <location>
        <begin position="3"/>
        <end position="107"/>
    </location>
</feature>
<dbReference type="PROSITE" id="PS50851">
    <property type="entry name" value="CHEW"/>
    <property type="match status" value="1"/>
</dbReference>
<dbReference type="PROSITE" id="PS50894">
    <property type="entry name" value="HPT"/>
    <property type="match status" value="1"/>
</dbReference>
<dbReference type="InterPro" id="IPR008207">
    <property type="entry name" value="Sig_transdc_His_kin_Hpt_dom"/>
</dbReference>
<dbReference type="Gene3D" id="3.30.565.10">
    <property type="entry name" value="Histidine kinase-like ATPase, C-terminal domain"/>
    <property type="match status" value="1"/>
</dbReference>
<keyword evidence="14" id="KW-1185">Reference proteome</keyword>
<evidence type="ECO:0000256" key="8">
    <source>
        <dbReference type="SAM" id="MobiDB-lite"/>
    </source>
</evidence>
<dbReference type="Gene3D" id="3.40.50.2300">
    <property type="match status" value="1"/>
</dbReference>
<dbReference type="Proteomes" id="UP000237968">
    <property type="component" value="Unassembled WGS sequence"/>
</dbReference>
<dbReference type="AlphaFoldDB" id="A0A2S9YG76"/>
<sequence length="672" mass="72187">MGRAGRREALLARFRSGSLTRITEVSAKLESPAPLSPELLSELRAPLHTLKGEARMLGLTSLAALVHHLEDRLVEDSAEEASLARVRAVIALIHARLRAPLLEDRGAERALERGLALLAGTDEQPELAEPGPGPGARVERADAPVTEQGPSSAAALGRAEADAHASFSMVRVDLVDELCERLEVLRVSLGSSSDRSASRDEEFRHELAELAELAWSLRLVPVEPALESLSEHARALGEELGKPLRVRIDAGGAQLERSLLERLQEPLMHLVHNAVDHGVEAAGDRAGKPGEAALEIVARSVGPEVEIAVIDDGRGVDLERVCRLARERGLLDEAAAAAAGPDELLPMLFESGLTTAATVSELSGRGVGLDAVRRAVEGLGGEVSISSERGRGARFTIRVPATISRETVVVVELGQTLWGLPSRRVGPVVAIDDDRTPSAASTVVVDGAHLPLLSLARLVGAGDSAEDSEDRVAICCSHAGRRYALASPTLLGEFELFRRPMGPLLASVGPASASSVMDDGRLVLLLEPAALLARRARQDTRELRPKLVKARPRVLVVDDSPIVRELIVELLTAAKLEVYTAGDGREALELLDRREVDLVLSDVEMPKVDGFELLARLRRRYPELPVIMVTTRGSVADRERASSLGADAYLVKSEFRDQNMLEAVARFVEVTR</sequence>
<dbReference type="Pfam" id="PF01627">
    <property type="entry name" value="Hpt"/>
    <property type="match status" value="1"/>
</dbReference>
<evidence type="ECO:0000256" key="5">
    <source>
        <dbReference type="ARBA" id="ARBA00022777"/>
    </source>
</evidence>
<dbReference type="InterPro" id="IPR004358">
    <property type="entry name" value="Sig_transdc_His_kin-like_C"/>
</dbReference>
<dbReference type="CDD" id="cd00088">
    <property type="entry name" value="HPT"/>
    <property type="match status" value="1"/>
</dbReference>
<dbReference type="FunFam" id="3.30.565.10:FF:000016">
    <property type="entry name" value="Chemotaxis protein CheA, putative"/>
    <property type="match status" value="1"/>
</dbReference>
<dbReference type="Pfam" id="PF00072">
    <property type="entry name" value="Response_reg"/>
    <property type="match status" value="1"/>
</dbReference>
<evidence type="ECO:0000256" key="4">
    <source>
        <dbReference type="ARBA" id="ARBA00022679"/>
    </source>
</evidence>
<dbReference type="CDD" id="cd17574">
    <property type="entry name" value="REC_OmpR"/>
    <property type="match status" value="1"/>
</dbReference>
<dbReference type="InterPro" id="IPR036061">
    <property type="entry name" value="CheW-like_dom_sf"/>
</dbReference>
<dbReference type="InterPro" id="IPR002545">
    <property type="entry name" value="CheW-lke_dom"/>
</dbReference>
<accession>A0A2S9YG76</accession>
<evidence type="ECO:0000256" key="1">
    <source>
        <dbReference type="ARBA" id="ARBA00000085"/>
    </source>
</evidence>
<dbReference type="SUPFAM" id="SSF52172">
    <property type="entry name" value="CheY-like"/>
    <property type="match status" value="1"/>
</dbReference>
<keyword evidence="5" id="KW-0418">Kinase</keyword>
<keyword evidence="4 13" id="KW-0808">Transferase</keyword>
<proteinExistence type="predicted"/>
<comment type="catalytic activity">
    <reaction evidence="1">
        <text>ATP + protein L-histidine = ADP + protein N-phospho-L-histidine.</text>
        <dbReference type="EC" id="2.7.13.3"/>
    </reaction>
</comment>
<feature type="region of interest" description="Disordered" evidence="8">
    <location>
        <begin position="119"/>
        <end position="154"/>
    </location>
</feature>
<dbReference type="SUPFAM" id="SSF47226">
    <property type="entry name" value="Histidine-containing phosphotransfer domain, HPT domain"/>
    <property type="match status" value="1"/>
</dbReference>
<protein>
    <recommendedName>
        <fullName evidence="2">histidine kinase</fullName>
        <ecNumber evidence="2">2.7.13.3</ecNumber>
    </recommendedName>
</protein>
<dbReference type="InterPro" id="IPR001789">
    <property type="entry name" value="Sig_transdc_resp-reg_receiver"/>
</dbReference>
<dbReference type="GO" id="GO:0000155">
    <property type="term" value="F:phosphorelay sensor kinase activity"/>
    <property type="evidence" value="ECO:0007669"/>
    <property type="project" value="UniProtKB-ARBA"/>
</dbReference>
<dbReference type="InterPro" id="IPR003594">
    <property type="entry name" value="HATPase_dom"/>
</dbReference>
<dbReference type="SUPFAM" id="SSF55874">
    <property type="entry name" value="ATPase domain of HSP90 chaperone/DNA topoisomerase II/histidine kinase"/>
    <property type="match status" value="1"/>
</dbReference>
<dbReference type="PROSITE" id="PS50109">
    <property type="entry name" value="HIS_KIN"/>
    <property type="match status" value="1"/>
</dbReference>
<dbReference type="InterPro" id="IPR036890">
    <property type="entry name" value="HATPase_C_sf"/>
</dbReference>
<evidence type="ECO:0000313" key="13">
    <source>
        <dbReference type="EMBL" id="PRQ04115.1"/>
    </source>
</evidence>
<dbReference type="Gene3D" id="1.20.120.160">
    <property type="entry name" value="HPT domain"/>
    <property type="match status" value="1"/>
</dbReference>
<name>A0A2S9YG76_9BACT</name>
<evidence type="ECO:0000256" key="7">
    <source>
        <dbReference type="PROSITE-ProRule" id="PRU00169"/>
    </source>
</evidence>
<keyword evidence="3 7" id="KW-0597">Phosphoprotein</keyword>
<comment type="caution">
    <text evidence="13">The sequence shown here is derived from an EMBL/GenBank/DDBJ whole genome shotgun (WGS) entry which is preliminary data.</text>
</comment>
<evidence type="ECO:0000313" key="14">
    <source>
        <dbReference type="Proteomes" id="UP000237968"/>
    </source>
</evidence>
<evidence type="ECO:0000259" key="11">
    <source>
        <dbReference type="PROSITE" id="PS50851"/>
    </source>
</evidence>
<dbReference type="SMART" id="SM00387">
    <property type="entry name" value="HATPase_c"/>
    <property type="match status" value="1"/>
</dbReference>
<feature type="domain" description="Histidine kinase" evidence="9">
    <location>
        <begin position="207"/>
        <end position="403"/>
    </location>
</feature>
<dbReference type="RefSeq" id="WP_106390518.1">
    <property type="nucleotide sequence ID" value="NZ_PVNK01000062.1"/>
</dbReference>
<dbReference type="InterPro" id="IPR011006">
    <property type="entry name" value="CheY-like_superfamily"/>
</dbReference>
<gene>
    <name evidence="13" type="primary">frzE</name>
    <name evidence="13" type="ORF">ENSA5_10750</name>
</gene>
<feature type="modified residue" description="4-aspartylphosphate" evidence="7">
    <location>
        <position position="602"/>
    </location>
</feature>
<dbReference type="SMART" id="SM00448">
    <property type="entry name" value="REC"/>
    <property type="match status" value="1"/>
</dbReference>
<dbReference type="PANTHER" id="PTHR43395">
    <property type="entry name" value="SENSOR HISTIDINE KINASE CHEA"/>
    <property type="match status" value="1"/>
</dbReference>
<dbReference type="InterPro" id="IPR005467">
    <property type="entry name" value="His_kinase_dom"/>
</dbReference>
<dbReference type="GO" id="GO:0006935">
    <property type="term" value="P:chemotaxis"/>
    <property type="evidence" value="ECO:0007669"/>
    <property type="project" value="InterPro"/>
</dbReference>
<evidence type="ECO:0000259" key="12">
    <source>
        <dbReference type="PROSITE" id="PS50894"/>
    </source>
</evidence>
<evidence type="ECO:0000256" key="6">
    <source>
        <dbReference type="PROSITE-ProRule" id="PRU00110"/>
    </source>
</evidence>
<evidence type="ECO:0000256" key="2">
    <source>
        <dbReference type="ARBA" id="ARBA00012438"/>
    </source>
</evidence>
<reference evidence="13 14" key="1">
    <citation type="submission" date="2018-03" db="EMBL/GenBank/DDBJ databases">
        <title>Draft Genome Sequences of the Obligatory Marine Myxobacteria Enhygromyxa salina SWB005.</title>
        <authorList>
            <person name="Poehlein A."/>
            <person name="Moghaddam J.A."/>
            <person name="Harms H."/>
            <person name="Alanjari M."/>
            <person name="Koenig G.M."/>
            <person name="Daniel R."/>
            <person name="Schaeberle T.F."/>
        </authorList>
    </citation>
    <scope>NUCLEOTIDE SEQUENCE [LARGE SCALE GENOMIC DNA]</scope>
    <source>
        <strain evidence="13 14">SWB005</strain>
    </source>
</reference>
<dbReference type="EC" id="2.7.13.3" evidence="2"/>
<feature type="domain" description="Response regulatory" evidence="10">
    <location>
        <begin position="553"/>
        <end position="667"/>
    </location>
</feature>
<evidence type="ECO:0000259" key="9">
    <source>
        <dbReference type="PROSITE" id="PS50109"/>
    </source>
</evidence>
<dbReference type="Pfam" id="PF01584">
    <property type="entry name" value="CheW"/>
    <property type="match status" value="1"/>
</dbReference>
<dbReference type="EMBL" id="PVNK01000062">
    <property type="protein sequence ID" value="PRQ04115.1"/>
    <property type="molecule type" value="Genomic_DNA"/>
</dbReference>
<dbReference type="OrthoDB" id="9803176at2"/>
<dbReference type="PRINTS" id="PR00344">
    <property type="entry name" value="BCTRLSENSOR"/>
</dbReference>
<evidence type="ECO:0000256" key="3">
    <source>
        <dbReference type="ARBA" id="ARBA00022553"/>
    </source>
</evidence>
<dbReference type="SUPFAM" id="SSF50341">
    <property type="entry name" value="CheW-like"/>
    <property type="match status" value="1"/>
</dbReference>
<dbReference type="InterPro" id="IPR051315">
    <property type="entry name" value="Bact_Chemotaxis_CheA"/>
</dbReference>
<feature type="modified residue" description="Phosphohistidine" evidence="6">
    <location>
        <position position="48"/>
    </location>
</feature>
<dbReference type="PROSITE" id="PS50110">
    <property type="entry name" value="RESPONSE_REGULATORY"/>
    <property type="match status" value="1"/>
</dbReference>
<dbReference type="SMART" id="SM00260">
    <property type="entry name" value="CheW"/>
    <property type="match status" value="1"/>
</dbReference>
<evidence type="ECO:0000259" key="10">
    <source>
        <dbReference type="PROSITE" id="PS50110"/>
    </source>
</evidence>